<accession>M9RHM5</accession>
<protein>
    <submittedName>
        <fullName evidence="2">Putative acyltranserase</fullName>
    </submittedName>
</protein>
<dbReference type="InterPro" id="IPR002123">
    <property type="entry name" value="Plipid/glycerol_acylTrfase"/>
</dbReference>
<dbReference type="Pfam" id="PF01553">
    <property type="entry name" value="Acyltransferase"/>
    <property type="match status" value="1"/>
</dbReference>
<dbReference type="EMBL" id="CP003742">
    <property type="protein sequence ID" value="AGI72079.1"/>
    <property type="molecule type" value="Genomic_DNA"/>
</dbReference>
<proteinExistence type="predicted"/>
<gene>
    <name evidence="2" type="ORF">OA238_c19760</name>
</gene>
<dbReference type="STRING" id="391616.OA238_c19760"/>
<name>M9RHM5_9RHOB</name>
<feature type="domain" description="Phospholipid/glycerol acyltransferase" evidence="1">
    <location>
        <begin position="34"/>
        <end position="139"/>
    </location>
</feature>
<dbReference type="eggNOG" id="COG0204">
    <property type="taxonomic scope" value="Bacteria"/>
</dbReference>
<dbReference type="HOGENOM" id="CLU_1233991_0_0_5"/>
<dbReference type="Proteomes" id="UP000004688">
    <property type="component" value="Chromosome"/>
</dbReference>
<dbReference type="AlphaFoldDB" id="M9RHM5"/>
<dbReference type="GO" id="GO:0016746">
    <property type="term" value="F:acyltransferase activity"/>
    <property type="evidence" value="ECO:0007669"/>
    <property type="project" value="InterPro"/>
</dbReference>
<organism evidence="2 3">
    <name type="scientific">Octadecabacter arcticus 238</name>
    <dbReference type="NCBI Taxonomy" id="391616"/>
    <lineage>
        <taxon>Bacteria</taxon>
        <taxon>Pseudomonadati</taxon>
        <taxon>Pseudomonadota</taxon>
        <taxon>Alphaproteobacteria</taxon>
        <taxon>Rhodobacterales</taxon>
        <taxon>Roseobacteraceae</taxon>
        <taxon>Octadecabacter</taxon>
    </lineage>
</organism>
<evidence type="ECO:0000313" key="3">
    <source>
        <dbReference type="Proteomes" id="UP000004688"/>
    </source>
</evidence>
<dbReference type="RefSeq" id="WP_015495198.1">
    <property type="nucleotide sequence ID" value="NC_020908.1"/>
</dbReference>
<evidence type="ECO:0000313" key="2">
    <source>
        <dbReference type="EMBL" id="AGI72079.1"/>
    </source>
</evidence>
<dbReference type="SUPFAM" id="SSF69593">
    <property type="entry name" value="Glycerol-3-phosphate (1)-acyltransferase"/>
    <property type="match status" value="1"/>
</dbReference>
<evidence type="ECO:0000259" key="1">
    <source>
        <dbReference type="Pfam" id="PF01553"/>
    </source>
</evidence>
<reference evidence="2 3" key="1">
    <citation type="journal article" date="2013" name="PLoS ONE">
        <title>Poles Apart: Arctic and Antarctic Octadecabacter strains Share High Genome Plasticity and a New Type of Xanthorhodopsin.</title>
        <authorList>
            <person name="Vollmers J."/>
            <person name="Voget S."/>
            <person name="Dietrich S."/>
            <person name="Gollnow K."/>
            <person name="Smits M."/>
            <person name="Meyer K."/>
            <person name="Brinkhoff T."/>
            <person name="Simon M."/>
            <person name="Daniel R."/>
        </authorList>
    </citation>
    <scope>NUCLEOTIDE SEQUENCE [LARGE SCALE GENOMIC DNA]</scope>
    <source>
        <strain evidence="2 3">238</strain>
    </source>
</reference>
<sequence length="224" mass="25541">MKRFIDATLGKWVRHFFLVLVRTYYAMFYNVSAAGKHLLQDQPGTLILATHVSRHDGPLVSAILYSTARVRPTVHYDEYHNWAQWFPMYVAGAIPMSSPKSWPDDRRAARKDHTLGIIHKVLGNGNSILLFPAGKLRRQPQEIIAPYLSGVYDILRAEPDTPVMLLRLDGLGQFQRAQYDGFWSFLGIKKGRRHVSLDLRPITDLDPTQELAVFNETLEALLNS</sequence>
<dbReference type="KEGG" id="oar:OA238_c19760"/>
<keyword evidence="3" id="KW-1185">Reference proteome</keyword>